<proteinExistence type="inferred from homology"/>
<keyword evidence="3" id="KW-0614">Plasmid</keyword>
<name>A0AAN1BM75_RHIET</name>
<dbReference type="Gene3D" id="3.40.50.720">
    <property type="entry name" value="NAD(P)-binding Rossmann-like Domain"/>
    <property type="match status" value="1"/>
</dbReference>
<dbReference type="PANTHER" id="PTHR43477:SF1">
    <property type="entry name" value="DIHYDROANTICAPSIN 7-DEHYDROGENASE"/>
    <property type="match status" value="1"/>
</dbReference>
<accession>A0AAN1BM75</accession>
<dbReference type="Pfam" id="PF13561">
    <property type="entry name" value="adh_short_C2"/>
    <property type="match status" value="1"/>
</dbReference>
<dbReference type="EMBL" id="CP020911">
    <property type="protein sequence ID" value="ARQ13773.1"/>
    <property type="molecule type" value="Genomic_DNA"/>
</dbReference>
<keyword evidence="2" id="KW-0560">Oxidoreductase</keyword>
<gene>
    <name evidence="3" type="ORF">NXC12_PE00173</name>
</gene>
<evidence type="ECO:0000313" key="4">
    <source>
        <dbReference type="Proteomes" id="UP000194159"/>
    </source>
</evidence>
<dbReference type="GO" id="GO:0016491">
    <property type="term" value="F:oxidoreductase activity"/>
    <property type="evidence" value="ECO:0007669"/>
    <property type="project" value="UniProtKB-KW"/>
</dbReference>
<evidence type="ECO:0000256" key="1">
    <source>
        <dbReference type="ARBA" id="ARBA00006484"/>
    </source>
</evidence>
<organism evidence="3 4">
    <name type="scientific">Rhizobium etli</name>
    <dbReference type="NCBI Taxonomy" id="29449"/>
    <lineage>
        <taxon>Bacteria</taxon>
        <taxon>Pseudomonadati</taxon>
        <taxon>Pseudomonadota</taxon>
        <taxon>Alphaproteobacteria</taxon>
        <taxon>Hyphomicrobiales</taxon>
        <taxon>Rhizobiaceae</taxon>
        <taxon>Rhizobium/Agrobacterium group</taxon>
        <taxon>Rhizobium</taxon>
    </lineage>
</organism>
<reference evidence="3 4" key="1">
    <citation type="submission" date="2017-04" db="EMBL/GenBank/DDBJ databases">
        <title>Complete genome sequences of Rhizobium genomic linages associated to common bean (phaseolus vulgaris).</title>
        <authorList>
            <person name="Santamaria R.I."/>
            <person name="Bustos P."/>
            <person name="Perez-Carrascal O."/>
            <person name="Martinez-Flores I."/>
            <person name="Juarez S."/>
            <person name="Lozano L."/>
            <person name="Miranda F."/>
            <person name="Vinuesa P."/>
            <person name="Martinez-Romero E."/>
            <person name="Cevallos M.A."/>
            <person name="Romero D."/>
            <person name="Davila G."/>
            <person name="Gonzalez V."/>
        </authorList>
    </citation>
    <scope>NUCLEOTIDE SEQUENCE [LARGE SCALE GENOMIC DNA]</scope>
    <source>
        <strain evidence="3 4">NXC12</strain>
        <plasmid evidence="4">pretnxc12e</plasmid>
    </source>
</reference>
<dbReference type="InterPro" id="IPR002347">
    <property type="entry name" value="SDR_fam"/>
</dbReference>
<dbReference type="PANTHER" id="PTHR43477">
    <property type="entry name" value="DIHYDROANTICAPSIN 7-DEHYDROGENASE"/>
    <property type="match status" value="1"/>
</dbReference>
<dbReference type="AlphaFoldDB" id="A0AAN1BM75"/>
<evidence type="ECO:0000256" key="2">
    <source>
        <dbReference type="ARBA" id="ARBA00023002"/>
    </source>
</evidence>
<dbReference type="InterPro" id="IPR051122">
    <property type="entry name" value="SDR_DHRS6-like"/>
</dbReference>
<geneLocation type="plasmid" evidence="4">
    <name>pretnxc12e</name>
</geneLocation>
<dbReference type="SUPFAM" id="SSF51735">
    <property type="entry name" value="NAD(P)-binding Rossmann-fold domains"/>
    <property type="match status" value="1"/>
</dbReference>
<protein>
    <submittedName>
        <fullName evidence="3">Short-chain dehydrogenase protein</fullName>
    </submittedName>
</protein>
<dbReference type="PRINTS" id="PR00081">
    <property type="entry name" value="GDHRDH"/>
</dbReference>
<dbReference type="InterPro" id="IPR036291">
    <property type="entry name" value="NAD(P)-bd_dom_sf"/>
</dbReference>
<comment type="similarity">
    <text evidence="1">Belongs to the short-chain dehydrogenases/reductases (SDR) family.</text>
</comment>
<dbReference type="Proteomes" id="UP000194159">
    <property type="component" value="Plasmid pRetNXC12e"/>
</dbReference>
<evidence type="ECO:0000313" key="3">
    <source>
        <dbReference type="EMBL" id="ARQ13773.1"/>
    </source>
</evidence>
<sequence>MIFGGTSGIGLAAAIQAKAAGAHVTIIGSSLGRAQQAANEYGLDDWRVADVTRAETISEALADVTHVDHLVMLAGSFVVGKVHDADLTFLRRAFDERIWAAVHTIRILGGRLAADGSITLISGALADRPNAHGTAIIAAASAAMEALGRGMALELAPRRVNVLSPGPIDTPIFTKALGDGRDAYVASLSEKLPLRRLGTADEAGAAVVFLMANGWMNGEVLHVDGGARLV</sequence>